<name>A0AAE2CGD0_9LAMI</name>
<dbReference type="Proteomes" id="UP001293254">
    <property type="component" value="Unassembled WGS sequence"/>
</dbReference>
<keyword evidence="9" id="KW-1185">Reference proteome</keyword>
<keyword evidence="3" id="KW-0238">DNA-binding</keyword>
<dbReference type="GO" id="GO:0005634">
    <property type="term" value="C:nucleus"/>
    <property type="evidence" value="ECO:0007669"/>
    <property type="project" value="UniProtKB-SubCell"/>
</dbReference>
<dbReference type="Pfam" id="PF02362">
    <property type="entry name" value="B3"/>
    <property type="match status" value="1"/>
</dbReference>
<evidence type="ECO:0000256" key="4">
    <source>
        <dbReference type="ARBA" id="ARBA00023163"/>
    </source>
</evidence>
<comment type="caution">
    <text evidence="8">The sequence shown here is derived from an EMBL/GenBank/DDBJ whole genome shotgun (WGS) entry which is preliminary data.</text>
</comment>
<keyword evidence="2" id="KW-0805">Transcription regulation</keyword>
<evidence type="ECO:0000259" key="7">
    <source>
        <dbReference type="PROSITE" id="PS50863"/>
    </source>
</evidence>
<feature type="compositionally biased region" description="Polar residues" evidence="6">
    <location>
        <begin position="112"/>
        <end position="123"/>
    </location>
</feature>
<reference evidence="8" key="1">
    <citation type="submission" date="2020-06" db="EMBL/GenBank/DDBJ databases">
        <authorList>
            <person name="Li T."/>
            <person name="Hu X."/>
            <person name="Zhang T."/>
            <person name="Song X."/>
            <person name="Zhang H."/>
            <person name="Dai N."/>
            <person name="Sheng W."/>
            <person name="Hou X."/>
            <person name="Wei L."/>
        </authorList>
    </citation>
    <scope>NUCLEOTIDE SEQUENCE</scope>
    <source>
        <strain evidence="8">3651</strain>
        <tissue evidence="8">Leaf</tissue>
    </source>
</reference>
<protein>
    <recommendedName>
        <fullName evidence="7">TF-B3 domain-containing protein</fullName>
    </recommendedName>
</protein>
<reference evidence="8" key="2">
    <citation type="journal article" date="2024" name="Plant">
        <title>Genomic evolution and insights into agronomic trait innovations of Sesamum species.</title>
        <authorList>
            <person name="Miao H."/>
            <person name="Wang L."/>
            <person name="Qu L."/>
            <person name="Liu H."/>
            <person name="Sun Y."/>
            <person name="Le M."/>
            <person name="Wang Q."/>
            <person name="Wei S."/>
            <person name="Zheng Y."/>
            <person name="Lin W."/>
            <person name="Duan Y."/>
            <person name="Cao H."/>
            <person name="Xiong S."/>
            <person name="Wang X."/>
            <person name="Wei L."/>
            <person name="Li C."/>
            <person name="Ma Q."/>
            <person name="Ju M."/>
            <person name="Zhao R."/>
            <person name="Li G."/>
            <person name="Mu C."/>
            <person name="Tian Q."/>
            <person name="Mei H."/>
            <person name="Zhang T."/>
            <person name="Gao T."/>
            <person name="Zhang H."/>
        </authorList>
    </citation>
    <scope>NUCLEOTIDE SEQUENCE</scope>
    <source>
        <strain evidence="8">3651</strain>
    </source>
</reference>
<evidence type="ECO:0000256" key="3">
    <source>
        <dbReference type="ARBA" id="ARBA00023125"/>
    </source>
</evidence>
<dbReference type="Gene3D" id="2.40.330.10">
    <property type="entry name" value="DNA-binding pseudobarrel domain"/>
    <property type="match status" value="2"/>
</dbReference>
<evidence type="ECO:0000256" key="5">
    <source>
        <dbReference type="ARBA" id="ARBA00023242"/>
    </source>
</evidence>
<dbReference type="PROSITE" id="PS50863">
    <property type="entry name" value="B3"/>
    <property type="match status" value="1"/>
</dbReference>
<organism evidence="8 9">
    <name type="scientific">Sesamum alatum</name>
    <dbReference type="NCBI Taxonomy" id="300844"/>
    <lineage>
        <taxon>Eukaryota</taxon>
        <taxon>Viridiplantae</taxon>
        <taxon>Streptophyta</taxon>
        <taxon>Embryophyta</taxon>
        <taxon>Tracheophyta</taxon>
        <taxon>Spermatophyta</taxon>
        <taxon>Magnoliopsida</taxon>
        <taxon>eudicotyledons</taxon>
        <taxon>Gunneridae</taxon>
        <taxon>Pentapetalae</taxon>
        <taxon>asterids</taxon>
        <taxon>lamiids</taxon>
        <taxon>Lamiales</taxon>
        <taxon>Pedaliaceae</taxon>
        <taxon>Sesamum</taxon>
    </lineage>
</organism>
<dbReference type="PANTHER" id="PTHR31920:SF122">
    <property type="entry name" value="B3 DOMAIN-CONTAINING PROTEIN REM23"/>
    <property type="match status" value="1"/>
</dbReference>
<dbReference type="AlphaFoldDB" id="A0AAE2CGD0"/>
<evidence type="ECO:0000313" key="8">
    <source>
        <dbReference type="EMBL" id="KAK4421067.1"/>
    </source>
</evidence>
<evidence type="ECO:0000313" key="9">
    <source>
        <dbReference type="Proteomes" id="UP001293254"/>
    </source>
</evidence>
<sequence>MGRKPKRMPSFYKIFITSDFIRQLRLPPVFVEKHGGFLSTTENVKLRISSGETWDVKLERMKNEQYYFTRGWTEFVKDINLEKLELLVFRLIADSTFHVHVYGILGFQRQSLGRSTDPQSTGRKNNKGSRTRIAENEAGGTDEESSNSNPYFEIILKKHRQSRVCVPKHFAEAAGLIGRKKVALEYPGGGQRSNSDVVLDSRSTANNFKLDMAGGWADFRKANKLGIGNTYSFEFIPARNVIEVKQIKRRK</sequence>
<comment type="subcellular location">
    <subcellularLocation>
        <location evidence="1">Nucleus</location>
    </subcellularLocation>
</comment>
<dbReference type="EMBL" id="JACGWO010000008">
    <property type="protein sequence ID" value="KAK4421067.1"/>
    <property type="molecule type" value="Genomic_DNA"/>
</dbReference>
<dbReference type="GO" id="GO:0003677">
    <property type="term" value="F:DNA binding"/>
    <property type="evidence" value="ECO:0007669"/>
    <property type="project" value="UniProtKB-KW"/>
</dbReference>
<gene>
    <name evidence="8" type="ORF">Salat_2057200</name>
</gene>
<dbReference type="InterPro" id="IPR050655">
    <property type="entry name" value="Plant_B3_domain"/>
</dbReference>
<dbReference type="InterPro" id="IPR003340">
    <property type="entry name" value="B3_DNA-bd"/>
</dbReference>
<dbReference type="InterPro" id="IPR015300">
    <property type="entry name" value="DNA-bd_pseudobarrel_sf"/>
</dbReference>
<proteinExistence type="predicted"/>
<dbReference type="SMART" id="SM01019">
    <property type="entry name" value="B3"/>
    <property type="match status" value="2"/>
</dbReference>
<evidence type="ECO:0000256" key="6">
    <source>
        <dbReference type="SAM" id="MobiDB-lite"/>
    </source>
</evidence>
<keyword evidence="4" id="KW-0804">Transcription</keyword>
<feature type="region of interest" description="Disordered" evidence="6">
    <location>
        <begin position="112"/>
        <end position="147"/>
    </location>
</feature>
<keyword evidence="5" id="KW-0539">Nucleus</keyword>
<accession>A0AAE2CGD0</accession>
<dbReference type="CDD" id="cd10017">
    <property type="entry name" value="B3_DNA"/>
    <property type="match status" value="2"/>
</dbReference>
<evidence type="ECO:0000256" key="2">
    <source>
        <dbReference type="ARBA" id="ARBA00023015"/>
    </source>
</evidence>
<dbReference type="SUPFAM" id="SSF101936">
    <property type="entry name" value="DNA-binding pseudobarrel domain"/>
    <property type="match status" value="2"/>
</dbReference>
<feature type="domain" description="TF-B3" evidence="7">
    <location>
        <begin position="9"/>
        <end position="105"/>
    </location>
</feature>
<dbReference type="PANTHER" id="PTHR31920">
    <property type="entry name" value="B3 DOMAIN-CONTAINING"/>
    <property type="match status" value="1"/>
</dbReference>
<evidence type="ECO:0000256" key="1">
    <source>
        <dbReference type="ARBA" id="ARBA00004123"/>
    </source>
</evidence>